<dbReference type="InterPro" id="IPR036291">
    <property type="entry name" value="NAD(P)-bd_dom_sf"/>
</dbReference>
<dbReference type="GO" id="GO:0006526">
    <property type="term" value="P:L-arginine biosynthetic process"/>
    <property type="evidence" value="ECO:0007669"/>
    <property type="project" value="UniProtKB-KW"/>
</dbReference>
<dbReference type="GO" id="GO:0070401">
    <property type="term" value="F:NADP+ binding"/>
    <property type="evidence" value="ECO:0007669"/>
    <property type="project" value="InterPro"/>
</dbReference>
<gene>
    <name evidence="7" type="ORF">UFOPK1874_00467</name>
</gene>
<dbReference type="NCBIfam" id="TIGR01850">
    <property type="entry name" value="argC"/>
    <property type="match status" value="1"/>
</dbReference>
<dbReference type="InterPro" id="IPR023013">
    <property type="entry name" value="AGPR_AS"/>
</dbReference>
<dbReference type="PANTHER" id="PTHR32338">
    <property type="entry name" value="N-ACETYL-GAMMA-GLUTAMYL-PHOSPHATE REDUCTASE, CHLOROPLASTIC-RELATED-RELATED"/>
    <property type="match status" value="1"/>
</dbReference>
<dbReference type="SMART" id="SM00859">
    <property type="entry name" value="Semialdhyde_dh"/>
    <property type="match status" value="1"/>
</dbReference>
<evidence type="ECO:0000256" key="2">
    <source>
        <dbReference type="ARBA" id="ARBA00022605"/>
    </source>
</evidence>
<dbReference type="SUPFAM" id="SSF51735">
    <property type="entry name" value="NAD(P)-binding Rossmann-fold domains"/>
    <property type="match status" value="1"/>
</dbReference>
<dbReference type="InterPro" id="IPR058924">
    <property type="entry name" value="AGPR_dimerisation_dom"/>
</dbReference>
<reference evidence="7" key="1">
    <citation type="submission" date="2020-05" db="EMBL/GenBank/DDBJ databases">
        <authorList>
            <person name="Chiriac C."/>
            <person name="Salcher M."/>
            <person name="Ghai R."/>
            <person name="Kavagutti S V."/>
        </authorList>
    </citation>
    <scope>NUCLEOTIDE SEQUENCE</scope>
</reference>
<dbReference type="Pfam" id="PF22698">
    <property type="entry name" value="Semialdhyde_dhC_1"/>
    <property type="match status" value="1"/>
</dbReference>
<dbReference type="CDD" id="cd17895">
    <property type="entry name" value="AGPR_1_N"/>
    <property type="match status" value="1"/>
</dbReference>
<keyword evidence="4" id="KW-0560">Oxidoreductase</keyword>
<dbReference type="Gene3D" id="3.40.50.720">
    <property type="entry name" value="NAD(P)-binding Rossmann-like Domain"/>
    <property type="match status" value="1"/>
</dbReference>
<dbReference type="HAMAP" id="MF_00150">
    <property type="entry name" value="ArgC_type1"/>
    <property type="match status" value="1"/>
</dbReference>
<evidence type="ECO:0000256" key="5">
    <source>
        <dbReference type="ARBA" id="ARBA00029440"/>
    </source>
</evidence>
<comment type="pathway">
    <text evidence="5">Amino-acid biosynthesis.</text>
</comment>
<dbReference type="InterPro" id="IPR000706">
    <property type="entry name" value="AGPR_type-1"/>
</dbReference>
<dbReference type="SUPFAM" id="SSF55347">
    <property type="entry name" value="Glyceraldehyde-3-phosphate dehydrogenase-like, C-terminal domain"/>
    <property type="match status" value="1"/>
</dbReference>
<dbReference type="PANTHER" id="PTHR32338:SF10">
    <property type="entry name" value="N-ACETYL-GAMMA-GLUTAMYL-PHOSPHATE REDUCTASE, CHLOROPLASTIC-RELATED"/>
    <property type="match status" value="1"/>
</dbReference>
<evidence type="ECO:0000313" key="7">
    <source>
        <dbReference type="EMBL" id="CAB4611771.1"/>
    </source>
</evidence>
<dbReference type="Pfam" id="PF01118">
    <property type="entry name" value="Semialdhyde_dh"/>
    <property type="match status" value="1"/>
</dbReference>
<keyword evidence="3" id="KW-0521">NADP</keyword>
<evidence type="ECO:0000259" key="6">
    <source>
        <dbReference type="SMART" id="SM00859"/>
    </source>
</evidence>
<organism evidence="7">
    <name type="scientific">freshwater metagenome</name>
    <dbReference type="NCBI Taxonomy" id="449393"/>
    <lineage>
        <taxon>unclassified sequences</taxon>
        <taxon>metagenomes</taxon>
        <taxon>ecological metagenomes</taxon>
    </lineage>
</organism>
<accession>A0A6J6HDL9</accession>
<dbReference type="PROSITE" id="PS01224">
    <property type="entry name" value="ARGC"/>
    <property type="match status" value="1"/>
</dbReference>
<dbReference type="InterPro" id="IPR050085">
    <property type="entry name" value="AGPR"/>
</dbReference>
<name>A0A6J6HDL9_9ZZZZ</name>
<evidence type="ECO:0000256" key="1">
    <source>
        <dbReference type="ARBA" id="ARBA00022571"/>
    </source>
</evidence>
<evidence type="ECO:0000256" key="4">
    <source>
        <dbReference type="ARBA" id="ARBA00023002"/>
    </source>
</evidence>
<protein>
    <submittedName>
        <fullName evidence="7">Unannotated protein</fullName>
    </submittedName>
</protein>
<dbReference type="GO" id="GO:0051287">
    <property type="term" value="F:NAD binding"/>
    <property type="evidence" value="ECO:0007669"/>
    <property type="project" value="InterPro"/>
</dbReference>
<dbReference type="AlphaFoldDB" id="A0A6J6HDL9"/>
<evidence type="ECO:0000256" key="3">
    <source>
        <dbReference type="ARBA" id="ARBA00022857"/>
    </source>
</evidence>
<dbReference type="Gene3D" id="3.30.360.10">
    <property type="entry name" value="Dihydrodipicolinate Reductase, domain 2"/>
    <property type="match status" value="1"/>
</dbReference>
<dbReference type="InterPro" id="IPR000534">
    <property type="entry name" value="Semialdehyde_DH_NAD-bd"/>
</dbReference>
<dbReference type="CDD" id="cd23934">
    <property type="entry name" value="AGPR_1_C"/>
    <property type="match status" value="1"/>
</dbReference>
<dbReference type="GO" id="GO:0003942">
    <property type="term" value="F:N-acetyl-gamma-glutamyl-phosphate reductase activity"/>
    <property type="evidence" value="ECO:0007669"/>
    <property type="project" value="InterPro"/>
</dbReference>
<dbReference type="EMBL" id="CAEZUX010000035">
    <property type="protein sequence ID" value="CAB4611771.1"/>
    <property type="molecule type" value="Genomic_DNA"/>
</dbReference>
<keyword evidence="2" id="KW-0028">Amino-acid biosynthesis</keyword>
<proteinExistence type="inferred from homology"/>
<sequence>MIELSCTNPYSNTSMVKVGIIGASGYTGAELLRLCAQHPSVEVVAATGDSQAGTLASHLYPSLAAAYPNLVFEEFSVDRFAGLDVVFLGIPHEAALEIAPQLVGKVGCVIDLSAAYRLKDSSLYPTWYGFDHTQPDLLEQAVYGLPELYRSQLPGAKLIATPGCYVTAASLALTPLVRAGLIQPQGVIVDAASGVSGAGRALKHGSLFSTVDEDFTAYGLLDHRHTPEIEQVTGAQVLFTPHLAPMNRGILATCYARPQGNAPTTASLLAALATFYKDEAFIVVRPQVPSTKATLGTNTVHITARYDERTGYVMVLAALDNIAKGASGGAVQSMNVALGLPETSGLSTVGVYP</sequence>
<keyword evidence="1" id="KW-0055">Arginine biosynthesis</keyword>
<feature type="domain" description="Semialdehyde dehydrogenase NAD-binding" evidence="6">
    <location>
        <begin position="17"/>
        <end position="156"/>
    </location>
</feature>